<keyword evidence="6" id="KW-0805">Transcription regulation</keyword>
<dbReference type="FunFam" id="3.30.160.60:FF:000079">
    <property type="entry name" value="Spalt-like transcription factor 3"/>
    <property type="match status" value="1"/>
</dbReference>
<dbReference type="Proteomes" id="UP000007755">
    <property type="component" value="Unassembled WGS sequence"/>
</dbReference>
<dbReference type="AlphaFoldDB" id="F4WAS4"/>
<dbReference type="SUPFAM" id="SSF57667">
    <property type="entry name" value="beta-beta-alpha zinc fingers"/>
    <property type="match status" value="1"/>
</dbReference>
<comment type="subcellular location">
    <subcellularLocation>
        <location evidence="1">Nucleus</location>
    </subcellularLocation>
</comment>
<evidence type="ECO:0000256" key="2">
    <source>
        <dbReference type="ARBA" id="ARBA00022723"/>
    </source>
</evidence>
<dbReference type="GO" id="GO:0008270">
    <property type="term" value="F:zinc ion binding"/>
    <property type="evidence" value="ECO:0007669"/>
    <property type="project" value="UniProtKB-KW"/>
</dbReference>
<evidence type="ECO:0000256" key="10">
    <source>
        <dbReference type="PROSITE-ProRule" id="PRU00042"/>
    </source>
</evidence>
<evidence type="ECO:0000313" key="13">
    <source>
        <dbReference type="EMBL" id="EGI68680.1"/>
    </source>
</evidence>
<dbReference type="InterPro" id="IPR051565">
    <property type="entry name" value="Sal_C2H2-zinc-finger"/>
</dbReference>
<protein>
    <submittedName>
        <fullName evidence="13">Sal-like protein 3</fullName>
    </submittedName>
</protein>
<dbReference type="GO" id="GO:0000978">
    <property type="term" value="F:RNA polymerase II cis-regulatory region sequence-specific DNA binding"/>
    <property type="evidence" value="ECO:0007669"/>
    <property type="project" value="TreeGrafter"/>
</dbReference>
<dbReference type="GO" id="GO:0005634">
    <property type="term" value="C:nucleus"/>
    <property type="evidence" value="ECO:0007669"/>
    <property type="project" value="UniProtKB-SubCell"/>
</dbReference>
<dbReference type="FunFam" id="3.30.160.60:FF:000130">
    <property type="entry name" value="Spalt-like transcription factor 4"/>
    <property type="match status" value="1"/>
</dbReference>
<reference evidence="13" key="1">
    <citation type="submission" date="2011-02" db="EMBL/GenBank/DDBJ databases">
        <title>The genome of the leaf-cutting ant Acromyrmex echinatior suggests key adaptations to social evolution and fungus farming.</title>
        <authorList>
            <person name="Nygaard S."/>
            <person name="Zhang G."/>
        </authorList>
    </citation>
    <scope>NUCLEOTIDE SEQUENCE</scope>
</reference>
<dbReference type="PANTHER" id="PTHR23233">
    <property type="entry name" value="SAL-LIKE PROTEIN"/>
    <property type="match status" value="1"/>
</dbReference>
<evidence type="ECO:0000256" key="6">
    <source>
        <dbReference type="ARBA" id="ARBA00023015"/>
    </source>
</evidence>
<feature type="compositionally biased region" description="Basic and acidic residues" evidence="11">
    <location>
        <begin position="203"/>
        <end position="217"/>
    </location>
</feature>
<keyword evidence="2" id="KW-0479">Metal-binding</keyword>
<dbReference type="InParanoid" id="F4WAS4"/>
<dbReference type="EMBL" id="GL888053">
    <property type="protein sequence ID" value="EGI68680.1"/>
    <property type="molecule type" value="Genomic_DNA"/>
</dbReference>
<dbReference type="PANTHER" id="PTHR23233:SF84">
    <property type="entry name" value="FI23031P1"/>
    <property type="match status" value="1"/>
</dbReference>
<evidence type="ECO:0000256" key="7">
    <source>
        <dbReference type="ARBA" id="ARBA00023163"/>
    </source>
</evidence>
<evidence type="ECO:0000259" key="12">
    <source>
        <dbReference type="PROSITE" id="PS50157"/>
    </source>
</evidence>
<dbReference type="Gene3D" id="3.30.160.60">
    <property type="entry name" value="Classic Zinc Finger"/>
    <property type="match status" value="2"/>
</dbReference>
<feature type="domain" description="C2H2-type" evidence="12">
    <location>
        <begin position="5"/>
        <end position="32"/>
    </location>
</feature>
<evidence type="ECO:0000256" key="3">
    <source>
        <dbReference type="ARBA" id="ARBA00022737"/>
    </source>
</evidence>
<accession>F4WAS4</accession>
<feature type="compositionally biased region" description="Polar residues" evidence="11">
    <location>
        <begin position="171"/>
        <end position="202"/>
    </location>
</feature>
<dbReference type="OrthoDB" id="8749569at2759"/>
<sequence>LPSKHLCQICNKNFSSSSALQIHMRTHTGDKPFRCTVCQKAFTTKGNLKVHMGTHMFTNGTSRRGRRMSLDIPPLPITPKDSEFLQRRPDLFYPYLPAPFLNGVQQKLNEISVIQSSNGLPPHSLSAGKYAASLFGSVYGAGGGGFSLDKPMGPTNGPLVDGKSAIPSGSMLFQTPSPSHSPGASSNGGNQTSASVSWTGDTLQHHFDRETPSRTENDATPPTARLPPPPARGEGLAA</sequence>
<evidence type="ECO:0000256" key="8">
    <source>
        <dbReference type="ARBA" id="ARBA00023242"/>
    </source>
</evidence>
<dbReference type="STRING" id="103372.F4WAS4"/>
<evidence type="ECO:0000256" key="11">
    <source>
        <dbReference type="SAM" id="MobiDB-lite"/>
    </source>
</evidence>
<evidence type="ECO:0000313" key="14">
    <source>
        <dbReference type="Proteomes" id="UP000007755"/>
    </source>
</evidence>
<dbReference type="GO" id="GO:0000981">
    <property type="term" value="F:DNA-binding transcription factor activity, RNA polymerase II-specific"/>
    <property type="evidence" value="ECO:0007669"/>
    <property type="project" value="TreeGrafter"/>
</dbReference>
<dbReference type="SMART" id="SM00355">
    <property type="entry name" value="ZnF_C2H2"/>
    <property type="match status" value="2"/>
</dbReference>
<proteinExistence type="inferred from homology"/>
<dbReference type="Pfam" id="PF00096">
    <property type="entry name" value="zf-C2H2"/>
    <property type="match status" value="2"/>
</dbReference>
<organism evidence="14">
    <name type="scientific">Acromyrmex echinatior</name>
    <name type="common">Panamanian leafcutter ant</name>
    <name type="synonym">Acromyrmex octospinosus echinatior</name>
    <dbReference type="NCBI Taxonomy" id="103372"/>
    <lineage>
        <taxon>Eukaryota</taxon>
        <taxon>Metazoa</taxon>
        <taxon>Ecdysozoa</taxon>
        <taxon>Arthropoda</taxon>
        <taxon>Hexapoda</taxon>
        <taxon>Insecta</taxon>
        <taxon>Pterygota</taxon>
        <taxon>Neoptera</taxon>
        <taxon>Endopterygota</taxon>
        <taxon>Hymenoptera</taxon>
        <taxon>Apocrita</taxon>
        <taxon>Aculeata</taxon>
        <taxon>Formicoidea</taxon>
        <taxon>Formicidae</taxon>
        <taxon>Myrmicinae</taxon>
        <taxon>Acromyrmex</taxon>
    </lineage>
</organism>
<dbReference type="eggNOG" id="KOG1074">
    <property type="taxonomic scope" value="Eukaryota"/>
</dbReference>
<keyword evidence="3" id="KW-0677">Repeat</keyword>
<name>F4WAS4_ACREC</name>
<keyword evidence="8" id="KW-0539">Nucleus</keyword>
<dbReference type="InterPro" id="IPR013087">
    <property type="entry name" value="Znf_C2H2_type"/>
</dbReference>
<evidence type="ECO:0000256" key="4">
    <source>
        <dbReference type="ARBA" id="ARBA00022771"/>
    </source>
</evidence>
<evidence type="ECO:0000256" key="1">
    <source>
        <dbReference type="ARBA" id="ARBA00004123"/>
    </source>
</evidence>
<feature type="non-terminal residue" evidence="13">
    <location>
        <position position="1"/>
    </location>
</feature>
<evidence type="ECO:0000256" key="9">
    <source>
        <dbReference type="ARBA" id="ARBA00038474"/>
    </source>
</evidence>
<evidence type="ECO:0000256" key="5">
    <source>
        <dbReference type="ARBA" id="ARBA00022833"/>
    </source>
</evidence>
<keyword evidence="5" id="KW-0862">Zinc</keyword>
<comment type="similarity">
    <text evidence="9">Belongs to the sal C2H2-type zinc-finger protein family.</text>
</comment>
<dbReference type="InterPro" id="IPR036236">
    <property type="entry name" value="Znf_C2H2_sf"/>
</dbReference>
<dbReference type="PROSITE" id="PS00028">
    <property type="entry name" value="ZINC_FINGER_C2H2_1"/>
    <property type="match status" value="2"/>
</dbReference>
<gene>
    <name evidence="13" type="ORF">G5I_02616</name>
</gene>
<keyword evidence="14" id="KW-1185">Reference proteome</keyword>
<feature type="region of interest" description="Disordered" evidence="11">
    <location>
        <begin position="150"/>
        <end position="238"/>
    </location>
</feature>
<keyword evidence="4 10" id="KW-0863">Zinc-finger</keyword>
<dbReference type="PROSITE" id="PS50157">
    <property type="entry name" value="ZINC_FINGER_C2H2_2"/>
    <property type="match status" value="2"/>
</dbReference>
<keyword evidence="7" id="KW-0804">Transcription</keyword>
<feature type="domain" description="C2H2-type" evidence="12">
    <location>
        <begin position="33"/>
        <end position="55"/>
    </location>
</feature>